<dbReference type="GeneTree" id="ENSGT00940000154574"/>
<evidence type="ECO:0000256" key="1">
    <source>
        <dbReference type="SAM" id="MobiDB-lite"/>
    </source>
</evidence>
<feature type="region of interest" description="Disordered" evidence="1">
    <location>
        <begin position="99"/>
        <end position="129"/>
    </location>
</feature>
<accession>G1SVJ0</accession>
<organism evidence="2 3">
    <name type="scientific">Oryctolagus cuniculus</name>
    <name type="common">Rabbit</name>
    <dbReference type="NCBI Taxonomy" id="9986"/>
    <lineage>
        <taxon>Eukaryota</taxon>
        <taxon>Metazoa</taxon>
        <taxon>Chordata</taxon>
        <taxon>Craniata</taxon>
        <taxon>Vertebrata</taxon>
        <taxon>Euteleostomi</taxon>
        <taxon>Mammalia</taxon>
        <taxon>Eutheria</taxon>
        <taxon>Euarchontoglires</taxon>
        <taxon>Glires</taxon>
        <taxon>Lagomorpha</taxon>
        <taxon>Leporidae</taxon>
        <taxon>Oryctolagus</taxon>
    </lineage>
</organism>
<sequence>MNELPVSCGINPAFPVKRKRKFSCKRKLTKDVKVPRELVDQPCCCSAMPLRGPAPLPIKSQGAVGQPQLAPSLQSTSAALAHTMATEVQVLLSPLKGGHPPAVKAGGKRISKKQDTGVLERQSKKSGLEKTSAIANAAKIQTLDVLNDTLDKLNHKFPATVHTAHQKPTPALEKVAPLKRIYIIQQPRKC</sequence>
<dbReference type="AlphaFoldDB" id="G1SVJ0"/>
<proteinExistence type="predicted"/>
<reference evidence="2" key="2">
    <citation type="submission" date="2025-08" db="UniProtKB">
        <authorList>
            <consortium name="Ensembl"/>
        </authorList>
    </citation>
    <scope>IDENTIFICATION</scope>
    <source>
        <strain evidence="2">Thorbecke</strain>
    </source>
</reference>
<reference evidence="2 3" key="1">
    <citation type="journal article" date="2011" name="Nature">
        <title>A high-resolution map of human evolutionary constraint using 29 mammals.</title>
        <authorList>
            <person name="Lindblad-Toh K."/>
            <person name="Garber M."/>
            <person name="Zuk O."/>
            <person name="Lin M.F."/>
            <person name="Parker B.J."/>
            <person name="Washietl S."/>
            <person name="Kheradpour P."/>
            <person name="Ernst J."/>
            <person name="Jordan G."/>
            <person name="Mauceli E."/>
            <person name="Ward L.D."/>
            <person name="Lowe C.B."/>
            <person name="Holloway A.K."/>
            <person name="Clamp M."/>
            <person name="Gnerre S."/>
            <person name="Alfoldi J."/>
            <person name="Beal K."/>
            <person name="Chang J."/>
            <person name="Clawson H."/>
            <person name="Cuff J."/>
            <person name="Di Palma F."/>
            <person name="Fitzgerald S."/>
            <person name="Flicek P."/>
            <person name="Guttman M."/>
            <person name="Hubisz M.J."/>
            <person name="Jaffe D.B."/>
            <person name="Jungreis I."/>
            <person name="Kent W.J."/>
            <person name="Kostka D."/>
            <person name="Lara M."/>
            <person name="Martins A.L."/>
            <person name="Massingham T."/>
            <person name="Moltke I."/>
            <person name="Raney B.J."/>
            <person name="Rasmussen M.D."/>
            <person name="Robinson J."/>
            <person name="Stark A."/>
            <person name="Vilella A.J."/>
            <person name="Wen J."/>
            <person name="Xie X."/>
            <person name="Zody M.C."/>
            <person name="Baldwin J."/>
            <person name="Bloom T."/>
            <person name="Chin C.W."/>
            <person name="Heiman D."/>
            <person name="Nicol R."/>
            <person name="Nusbaum C."/>
            <person name="Young S."/>
            <person name="Wilkinson J."/>
            <person name="Worley K.C."/>
            <person name="Kovar C.L."/>
            <person name="Muzny D.M."/>
            <person name="Gibbs R.A."/>
            <person name="Cree A."/>
            <person name="Dihn H.H."/>
            <person name="Fowler G."/>
            <person name="Jhangiani S."/>
            <person name="Joshi V."/>
            <person name="Lee S."/>
            <person name="Lewis L.R."/>
            <person name="Nazareth L.V."/>
            <person name="Okwuonu G."/>
            <person name="Santibanez J."/>
            <person name="Warren W.C."/>
            <person name="Mardis E.R."/>
            <person name="Weinstock G.M."/>
            <person name="Wilson R.K."/>
            <person name="Delehaunty K."/>
            <person name="Dooling D."/>
            <person name="Fronik C."/>
            <person name="Fulton L."/>
            <person name="Fulton B."/>
            <person name="Graves T."/>
            <person name="Minx P."/>
            <person name="Sodergren E."/>
            <person name="Birney E."/>
            <person name="Margulies E.H."/>
            <person name="Herrero J."/>
            <person name="Green E.D."/>
            <person name="Haussler D."/>
            <person name="Siepel A."/>
            <person name="Goldman N."/>
            <person name="Pollard K.S."/>
            <person name="Pedersen J.S."/>
            <person name="Lander E.S."/>
            <person name="Kellis M."/>
        </authorList>
    </citation>
    <scope>NUCLEOTIDE SEQUENCE [LARGE SCALE GENOMIC DNA]</scope>
    <source>
        <strain evidence="2 3">Thorbecke inbred</strain>
    </source>
</reference>
<dbReference type="Ensembl" id="ENSOCUT00000008618.4">
    <property type="protein sequence ID" value="ENSOCUP00000007450.4"/>
    <property type="gene ID" value="ENSOCUG00000008620.4"/>
</dbReference>
<dbReference type="eggNOG" id="ENOG502S7Q6">
    <property type="taxonomic scope" value="Eukaryota"/>
</dbReference>
<name>G1SVJ0_RABIT</name>
<dbReference type="PANTHER" id="PTHR13177">
    <property type="entry name" value="DEATH-ASSOCIATED PROTEIN 1"/>
    <property type="match status" value="1"/>
</dbReference>
<dbReference type="EMBL" id="AAGW02004459">
    <property type="status" value="NOT_ANNOTATED_CDS"/>
    <property type="molecule type" value="Genomic_DNA"/>
</dbReference>
<dbReference type="GO" id="GO:0070513">
    <property type="term" value="F:death domain binding"/>
    <property type="evidence" value="ECO:0007669"/>
    <property type="project" value="TreeGrafter"/>
</dbReference>
<dbReference type="InParanoid" id="G1SVJ0"/>
<protein>
    <recommendedName>
        <fullName evidence="4">Death associated protein like 1</fullName>
    </recommendedName>
</protein>
<keyword evidence="3" id="KW-1185">Reference proteome</keyword>
<evidence type="ECO:0008006" key="4">
    <source>
        <dbReference type="Google" id="ProtNLM"/>
    </source>
</evidence>
<reference evidence="2" key="3">
    <citation type="submission" date="2025-09" db="UniProtKB">
        <authorList>
            <consortium name="Ensembl"/>
        </authorList>
    </citation>
    <scope>IDENTIFICATION</scope>
    <source>
        <strain evidence="2">Thorbecke</strain>
    </source>
</reference>
<gene>
    <name evidence="2" type="primary">DAPL1</name>
</gene>
<dbReference type="Pfam" id="PF15228">
    <property type="entry name" value="DAP"/>
    <property type="match status" value="1"/>
</dbReference>
<dbReference type="GO" id="GO:0097190">
    <property type="term" value="P:apoptotic signaling pathway"/>
    <property type="evidence" value="ECO:0007669"/>
    <property type="project" value="TreeGrafter"/>
</dbReference>
<dbReference type="PaxDb" id="9986-ENSOCUP00000007450"/>
<evidence type="ECO:0000313" key="3">
    <source>
        <dbReference type="Proteomes" id="UP000001811"/>
    </source>
</evidence>
<dbReference type="GO" id="GO:0010507">
    <property type="term" value="P:negative regulation of autophagy"/>
    <property type="evidence" value="ECO:0007669"/>
    <property type="project" value="TreeGrafter"/>
</dbReference>
<dbReference type="PANTHER" id="PTHR13177:SF2">
    <property type="entry name" value="DEATH-ASSOCIATED PROTEIN-LIKE 1"/>
    <property type="match status" value="1"/>
</dbReference>
<dbReference type="Bgee" id="ENSOCUG00000008620">
    <property type="expression patterns" value="Expressed in skin of back and 13 other cell types or tissues"/>
</dbReference>
<dbReference type="InterPro" id="IPR024130">
    <property type="entry name" value="DAP1/DAPL1"/>
</dbReference>
<dbReference type="Proteomes" id="UP000001811">
    <property type="component" value="Chromosome 7"/>
</dbReference>
<dbReference type="GO" id="GO:0034198">
    <property type="term" value="P:cellular response to amino acid starvation"/>
    <property type="evidence" value="ECO:0007669"/>
    <property type="project" value="TreeGrafter"/>
</dbReference>
<dbReference type="HOGENOM" id="CLU_150759_0_0_1"/>
<evidence type="ECO:0000313" key="2">
    <source>
        <dbReference type="Ensembl" id="ENSOCUP00000007450.4"/>
    </source>
</evidence>
<dbReference type="FunCoup" id="G1SVJ0">
    <property type="interactions" value="2"/>
</dbReference>
<dbReference type="STRING" id="9986.ENSOCUP00000007450"/>